<name>A0A7W4UXT1_LEIAQ</name>
<organism evidence="2 3">
    <name type="scientific">Leifsonia aquatica</name>
    <name type="common">Corynebacterium aquaticum</name>
    <dbReference type="NCBI Taxonomy" id="144185"/>
    <lineage>
        <taxon>Bacteria</taxon>
        <taxon>Bacillati</taxon>
        <taxon>Actinomycetota</taxon>
        <taxon>Actinomycetes</taxon>
        <taxon>Micrococcales</taxon>
        <taxon>Microbacteriaceae</taxon>
        <taxon>Leifsonia</taxon>
    </lineage>
</organism>
<keyword evidence="3" id="KW-1185">Reference proteome</keyword>
<dbReference type="AlphaFoldDB" id="A0A7W4UXT1"/>
<evidence type="ECO:0000256" key="1">
    <source>
        <dbReference type="SAM" id="MobiDB-lite"/>
    </source>
</evidence>
<sequence length="98" mass="9953">MSDTSGLQNADAGGVPAEDQPERFEGGDHDAQASEPAETEPGQDVSDAGETGVTPEGAQDVTPEADQAGDGAEPPPAEFDPAQQPSNPDLVKNTEPPD</sequence>
<reference evidence="2 3" key="1">
    <citation type="submission" date="2020-08" db="EMBL/GenBank/DDBJ databases">
        <title>Sequencing the genomes of 1000 actinobacteria strains.</title>
        <authorList>
            <person name="Klenk H.-P."/>
        </authorList>
    </citation>
    <scope>NUCLEOTIDE SEQUENCE [LARGE SCALE GENOMIC DNA]</scope>
    <source>
        <strain evidence="2 3">DSM 20146</strain>
    </source>
</reference>
<gene>
    <name evidence="2" type="ORF">FHX33_002431</name>
</gene>
<dbReference type="Proteomes" id="UP000538196">
    <property type="component" value="Unassembled WGS sequence"/>
</dbReference>
<feature type="region of interest" description="Disordered" evidence="1">
    <location>
        <begin position="1"/>
        <end position="98"/>
    </location>
</feature>
<feature type="compositionally biased region" description="Basic and acidic residues" evidence="1">
    <location>
        <begin position="20"/>
        <end position="32"/>
    </location>
</feature>
<accession>A0A7W4UXT1</accession>
<protein>
    <submittedName>
        <fullName evidence="2">Uncharacterized protein</fullName>
    </submittedName>
</protein>
<dbReference type="EMBL" id="JACHVP010000002">
    <property type="protein sequence ID" value="MBB2967668.1"/>
    <property type="molecule type" value="Genomic_DNA"/>
</dbReference>
<evidence type="ECO:0000313" key="3">
    <source>
        <dbReference type="Proteomes" id="UP000538196"/>
    </source>
</evidence>
<proteinExistence type="predicted"/>
<evidence type="ECO:0000313" key="2">
    <source>
        <dbReference type="EMBL" id="MBB2967668.1"/>
    </source>
</evidence>
<dbReference type="RefSeq" id="WP_021764497.1">
    <property type="nucleotide sequence ID" value="NZ_JACHVP010000002.1"/>
</dbReference>
<comment type="caution">
    <text evidence="2">The sequence shown here is derived from an EMBL/GenBank/DDBJ whole genome shotgun (WGS) entry which is preliminary data.</text>
</comment>